<keyword evidence="4 10" id="KW-0812">Transmembrane</keyword>
<dbReference type="SUPFAM" id="SSF56784">
    <property type="entry name" value="HAD-like"/>
    <property type="match status" value="1"/>
</dbReference>
<evidence type="ECO:0000313" key="14">
    <source>
        <dbReference type="Proteomes" id="UP000193922"/>
    </source>
</evidence>
<keyword evidence="6" id="KW-0460">Magnesium</keyword>
<accession>A0A1Y1WH62</accession>
<dbReference type="InterPro" id="IPR023299">
    <property type="entry name" value="ATPase_P-typ_cyto_dom_N"/>
</dbReference>
<feature type="transmembrane region" description="Helical" evidence="10">
    <location>
        <begin position="39"/>
        <end position="59"/>
    </location>
</feature>
<name>A0A1Y1WH62_9FUNG</name>
<dbReference type="GO" id="GO:0140326">
    <property type="term" value="F:ATPase-coupled intramembrane lipid transporter activity"/>
    <property type="evidence" value="ECO:0007669"/>
    <property type="project" value="TreeGrafter"/>
</dbReference>
<evidence type="ECO:0000256" key="7">
    <source>
        <dbReference type="ARBA" id="ARBA00022989"/>
    </source>
</evidence>
<dbReference type="PANTHER" id="PTHR24092">
    <property type="entry name" value="PROBABLE PHOSPHOLIPID-TRANSPORTING ATPASE"/>
    <property type="match status" value="1"/>
</dbReference>
<feature type="region of interest" description="Disordered" evidence="9">
    <location>
        <begin position="572"/>
        <end position="618"/>
    </location>
</feature>
<dbReference type="GeneID" id="63801958"/>
<feature type="transmembrane region" description="Helical" evidence="10">
    <location>
        <begin position="1424"/>
        <end position="1444"/>
    </location>
</feature>
<dbReference type="Gene3D" id="3.40.1110.10">
    <property type="entry name" value="Calcium-transporting ATPase, cytoplasmic domain N"/>
    <property type="match status" value="2"/>
</dbReference>
<dbReference type="EMBL" id="MCFD01000002">
    <property type="protein sequence ID" value="ORX72859.1"/>
    <property type="molecule type" value="Genomic_DNA"/>
</dbReference>
<dbReference type="GO" id="GO:0016887">
    <property type="term" value="F:ATP hydrolysis activity"/>
    <property type="evidence" value="ECO:0007669"/>
    <property type="project" value="InterPro"/>
</dbReference>
<dbReference type="InterPro" id="IPR023298">
    <property type="entry name" value="ATPase_P-typ_TM_dom_sf"/>
</dbReference>
<proteinExistence type="predicted"/>
<dbReference type="Proteomes" id="UP000193922">
    <property type="component" value="Unassembled WGS sequence"/>
</dbReference>
<evidence type="ECO:0000256" key="4">
    <source>
        <dbReference type="ARBA" id="ARBA00022692"/>
    </source>
</evidence>
<feature type="transmembrane region" description="Helical" evidence="10">
    <location>
        <begin position="1570"/>
        <end position="1593"/>
    </location>
</feature>
<dbReference type="SUPFAM" id="SSF81660">
    <property type="entry name" value="Metal cation-transporting ATPase, ATP-binding domain N"/>
    <property type="match status" value="1"/>
</dbReference>
<keyword evidence="7 10" id="KW-1133">Transmembrane helix</keyword>
<feature type="compositionally biased region" description="Basic residues" evidence="9">
    <location>
        <begin position="609"/>
        <end position="618"/>
    </location>
</feature>
<evidence type="ECO:0000256" key="1">
    <source>
        <dbReference type="ARBA" id="ARBA00004141"/>
    </source>
</evidence>
<dbReference type="OrthoDB" id="377733at2759"/>
<evidence type="ECO:0000256" key="10">
    <source>
        <dbReference type="SAM" id="Phobius"/>
    </source>
</evidence>
<dbReference type="GO" id="GO:0005886">
    <property type="term" value="C:plasma membrane"/>
    <property type="evidence" value="ECO:0007669"/>
    <property type="project" value="TreeGrafter"/>
</dbReference>
<dbReference type="NCBIfam" id="TIGR01494">
    <property type="entry name" value="ATPase_P-type"/>
    <property type="match status" value="1"/>
</dbReference>
<evidence type="ECO:0000256" key="3">
    <source>
        <dbReference type="ARBA" id="ARBA00022448"/>
    </source>
</evidence>
<feature type="transmembrane region" description="Helical" evidence="10">
    <location>
        <begin position="1474"/>
        <end position="1495"/>
    </location>
</feature>
<protein>
    <submittedName>
        <fullName evidence="13">Phospholipid-translocating P-type ATPase</fullName>
    </submittedName>
</protein>
<evidence type="ECO:0000256" key="5">
    <source>
        <dbReference type="ARBA" id="ARBA00022723"/>
    </source>
</evidence>
<sequence>MAVPDESLAAHAEHFCTNAITTAQYSLINFLPKNLSRQFMRVANVYFLVLTILQLISYFSLGSRFLTVVPIILVLAITAAKDGFEDWRRHISDRHFNETPTRIVRNLRNTNLKWQDDQALIAEEKWSHRMRISMARRLEKKTLYNQIPPDWEESQNPVDATRPPVLNEEAKWRNPRASLAETAGVRDAEGCGRVKAIVEVDPPTSDMTKINGSIRVFAVPEPPVEDEFHAATSSSGPPAEEYGMPESNSFEMRQLNTLRQAMPMKHSPLAKAITKPATMQSYGADDAKAGGVDEAADNMATVVNKNPASLGCVFGGEVMAGFRQWSSPDHFVLIICIASCLEMGKSLPGTAEYDEPLLVPFSISNVLLRGMTVRNTDWIVGIVLYTGEQTKIVLNSGPTPYKRSRIERMMNIQVFLCFGFVFVMSFVVALVGGLKYAEAPHRHSMYVDDGMDKGTYGFALFWSAMIMLQNVIPIALYTSGVIARNWNISDDLGQVSYIFSDKTGTLTRNVMDFRMCSINGTIYGKQLPGDELDVVKGRMAQEEVDRNNPPEGGANPFFQELQDDEMREDLIDPMRPSTTTSIMSQGTSQYDSSPLISTASGMPQQANSRLHRRSPRIQPVKRKQMIGAYLQAMRNVFDPKYVEIGNESTGEGGSYTFVDPQIFYDMKPEVAPPGKTSPAPAEMQAPLSPTANELGLAFSPPRTVHRMGSRRSLRGGFRRGPVVVEKSFQKQVASDANDDSTSTIRKLTRIFHNRSGSKEDHRHGAAPASPHTGTDGVEWVASESALADMGHSTSNGSNDGAGPSMRPNMSDGGDSQNGLGYASMPGSRLRMGDDGHPSGSPPDEPAEEKTDLSKIAYSAESPDEGALVRAAKNFGYTFLGRVKNTIYLDIHGERQQYEVLDTIEFNSARKRMSNILRRPPPYNDIIVFSKGADNVMIERLAKLPAATDSDIRPFASREDLAFERTMRERTFTQIDEFANAGLRTLMLCYRHVSEGGASVESDREEQIAMVAEEMESDLLIAGATAIEDKLQEKVPETIASLRAAGIKIWVLTGDKMETAINIGFAANLLTKEMELWTINSSSGPEKVVSRFKLIARIMKQTAINDLAYGKYAITPRPEAVRKPSTANVQLHAADATALGSVSYKIGRAKKFLNIGQSIRRHSRNLSKSSWTHRRSKTAETVTSQATSPPQDLPQITHAPASNERAEFPRLNDDDENNEHFNTVNFDLGNAGPEEDLTPDEVQQSIEFLRRQSTEIDGLPHHSVDGTSYHPLNALVIDGKALSQVFADEECKQLLLEIAPLFKSVVCCRASPLQKAEVVKLVKDGLDLVTLAIGDGANDVSMIQTADIGVAISGEEGLQAAMASDYTVGRFHFLQNLLLVHGLFDYLRMSEMILSFFYKNVIWAMVPFWYSIYCQFSANVFYDLSYLQLYNVVFTVAPVIILGCADKPFNYKTAMTYVAVYMDGIRNRYFKWWRYYAYFIDGIYQSVVIFFTFYLFTYKSTVANGNGKVWGNSDFSTGPTISVVVAASLCVGLNAWQWNWMMGLAVAFSIAVCFVYIAIASQFKYFTVGGAAQAVFVTIEFWFGLVISVVVALLPRYSVRAWQKMNKPRDLDIIREIKVMHRPWYGQVFVEPDEEVQFPPDPPKKHRKWMPRKD</sequence>
<dbReference type="Gene3D" id="1.20.1110.10">
    <property type="entry name" value="Calcium-transporting ATPase, transmembrane domain"/>
    <property type="match status" value="1"/>
</dbReference>
<evidence type="ECO:0000256" key="6">
    <source>
        <dbReference type="ARBA" id="ARBA00022842"/>
    </source>
</evidence>
<dbReference type="GO" id="GO:0046872">
    <property type="term" value="F:metal ion binding"/>
    <property type="evidence" value="ECO:0007669"/>
    <property type="project" value="UniProtKB-KW"/>
</dbReference>
<evidence type="ECO:0000259" key="12">
    <source>
        <dbReference type="Pfam" id="PF16212"/>
    </source>
</evidence>
<dbReference type="PANTHER" id="PTHR24092:SF180">
    <property type="entry name" value="PHOSPHOLIPID-TRANSPORTING ATPASE DNF1-RELATED"/>
    <property type="match status" value="1"/>
</dbReference>
<dbReference type="InterPro" id="IPR001757">
    <property type="entry name" value="P_typ_ATPase"/>
</dbReference>
<feature type="domain" description="P-type ATPase C-terminal" evidence="12">
    <location>
        <begin position="1360"/>
        <end position="1607"/>
    </location>
</feature>
<feature type="compositionally biased region" description="Basic residues" evidence="9">
    <location>
        <begin position="1162"/>
        <end position="1175"/>
    </location>
</feature>
<dbReference type="InterPro" id="IPR036412">
    <property type="entry name" value="HAD-like_sf"/>
</dbReference>
<feature type="transmembrane region" description="Helical" evidence="10">
    <location>
        <begin position="1515"/>
        <end position="1532"/>
    </location>
</feature>
<evidence type="ECO:0000256" key="8">
    <source>
        <dbReference type="ARBA" id="ARBA00023136"/>
    </source>
</evidence>
<dbReference type="InterPro" id="IPR023214">
    <property type="entry name" value="HAD_sf"/>
</dbReference>
<dbReference type="SUPFAM" id="SSF81665">
    <property type="entry name" value="Calcium ATPase, transmembrane domain M"/>
    <property type="match status" value="1"/>
</dbReference>
<dbReference type="RefSeq" id="XP_040746199.1">
    <property type="nucleotide sequence ID" value="XM_040885310.1"/>
</dbReference>
<feature type="transmembrane region" description="Helical" evidence="10">
    <location>
        <begin position="412"/>
        <end position="436"/>
    </location>
</feature>
<feature type="transmembrane region" description="Helical" evidence="10">
    <location>
        <begin position="456"/>
        <end position="477"/>
    </location>
</feature>
<dbReference type="STRING" id="61395.A0A1Y1WH62"/>
<keyword evidence="5" id="KW-0479">Metal-binding</keyword>
<keyword evidence="3" id="KW-0813">Transport</keyword>
<dbReference type="GO" id="GO:0012505">
    <property type="term" value="C:endomembrane system"/>
    <property type="evidence" value="ECO:0007669"/>
    <property type="project" value="UniProtKB-SubCell"/>
</dbReference>
<dbReference type="GO" id="GO:0005524">
    <property type="term" value="F:ATP binding"/>
    <property type="evidence" value="ECO:0007669"/>
    <property type="project" value="InterPro"/>
</dbReference>
<comment type="subcellular location">
    <subcellularLocation>
        <location evidence="2">Endomembrane system</location>
    </subcellularLocation>
    <subcellularLocation>
        <location evidence="1">Membrane</location>
        <topology evidence="1">Multi-pass membrane protein</topology>
    </subcellularLocation>
</comment>
<dbReference type="Pfam" id="PF13246">
    <property type="entry name" value="Cation_ATPase"/>
    <property type="match status" value="1"/>
</dbReference>
<organism evidence="13 14">
    <name type="scientific">Linderina pennispora</name>
    <dbReference type="NCBI Taxonomy" id="61395"/>
    <lineage>
        <taxon>Eukaryota</taxon>
        <taxon>Fungi</taxon>
        <taxon>Fungi incertae sedis</taxon>
        <taxon>Zoopagomycota</taxon>
        <taxon>Kickxellomycotina</taxon>
        <taxon>Kickxellomycetes</taxon>
        <taxon>Kickxellales</taxon>
        <taxon>Kickxellaceae</taxon>
        <taxon>Linderina</taxon>
    </lineage>
</organism>
<feature type="domain" description="P-type ATPase N-terminal" evidence="11">
    <location>
        <begin position="11"/>
        <end position="67"/>
    </location>
</feature>
<feature type="region of interest" description="Disordered" evidence="9">
    <location>
        <begin position="1162"/>
        <end position="1197"/>
    </location>
</feature>
<evidence type="ECO:0000313" key="13">
    <source>
        <dbReference type="EMBL" id="ORX72859.1"/>
    </source>
</evidence>
<evidence type="ECO:0000256" key="9">
    <source>
        <dbReference type="SAM" id="MobiDB-lite"/>
    </source>
</evidence>
<dbReference type="Gene3D" id="3.40.50.1000">
    <property type="entry name" value="HAD superfamily/HAD-like"/>
    <property type="match status" value="3"/>
</dbReference>
<evidence type="ECO:0000256" key="2">
    <source>
        <dbReference type="ARBA" id="ARBA00004308"/>
    </source>
</evidence>
<dbReference type="InterPro" id="IPR032631">
    <property type="entry name" value="P-type_ATPase_N"/>
</dbReference>
<keyword evidence="8 10" id="KW-0472">Membrane</keyword>
<dbReference type="InterPro" id="IPR032630">
    <property type="entry name" value="P_typ_ATPase_c"/>
</dbReference>
<feature type="region of interest" description="Disordered" evidence="9">
    <location>
        <begin position="788"/>
        <end position="850"/>
    </location>
</feature>
<dbReference type="PROSITE" id="PS00154">
    <property type="entry name" value="ATPASE_E1_E2"/>
    <property type="match status" value="1"/>
</dbReference>
<gene>
    <name evidence="13" type="ORF">DL89DRAFT_255034</name>
</gene>
<keyword evidence="14" id="KW-1185">Reference proteome</keyword>
<dbReference type="Pfam" id="PF16209">
    <property type="entry name" value="PhoLip_ATPase_N"/>
    <property type="match status" value="1"/>
</dbReference>
<reference evidence="13 14" key="1">
    <citation type="submission" date="2016-07" db="EMBL/GenBank/DDBJ databases">
        <title>Pervasive Adenine N6-methylation of Active Genes in Fungi.</title>
        <authorList>
            <consortium name="DOE Joint Genome Institute"/>
            <person name="Mondo S.J."/>
            <person name="Dannebaum R.O."/>
            <person name="Kuo R.C."/>
            <person name="Labutti K."/>
            <person name="Haridas S."/>
            <person name="Kuo A."/>
            <person name="Salamov A."/>
            <person name="Ahrendt S.R."/>
            <person name="Lipzen A."/>
            <person name="Sullivan W."/>
            <person name="Andreopoulos W.B."/>
            <person name="Clum A."/>
            <person name="Lindquist E."/>
            <person name="Daum C."/>
            <person name="Ramamoorthy G.K."/>
            <person name="Gryganskyi A."/>
            <person name="Culley D."/>
            <person name="Magnuson J.K."/>
            <person name="James T.Y."/>
            <person name="O'Malley M.A."/>
            <person name="Stajich J.E."/>
            <person name="Spatafora J.W."/>
            <person name="Visel A."/>
            <person name="Grigoriev I.V."/>
        </authorList>
    </citation>
    <scope>NUCLEOTIDE SEQUENCE [LARGE SCALE GENOMIC DNA]</scope>
    <source>
        <strain evidence="13 14">ATCC 12442</strain>
    </source>
</reference>
<comment type="caution">
    <text evidence="13">The sequence shown here is derived from an EMBL/GenBank/DDBJ whole genome shotgun (WGS) entry which is preliminary data.</text>
</comment>
<dbReference type="Pfam" id="PF16212">
    <property type="entry name" value="PhoLip_ATPase_C"/>
    <property type="match status" value="1"/>
</dbReference>
<dbReference type="GO" id="GO:0045332">
    <property type="term" value="P:phospholipid translocation"/>
    <property type="evidence" value="ECO:0007669"/>
    <property type="project" value="TreeGrafter"/>
</dbReference>
<feature type="compositionally biased region" description="Polar residues" evidence="9">
    <location>
        <begin position="576"/>
        <end position="608"/>
    </location>
</feature>
<feature type="transmembrane region" description="Helical" evidence="10">
    <location>
        <begin position="1539"/>
        <end position="1558"/>
    </location>
</feature>
<feature type="region of interest" description="Disordered" evidence="9">
    <location>
        <begin position="752"/>
        <end position="775"/>
    </location>
</feature>
<dbReference type="InterPro" id="IPR018303">
    <property type="entry name" value="ATPase_P-typ_P_site"/>
</dbReference>
<evidence type="ECO:0000259" key="11">
    <source>
        <dbReference type="Pfam" id="PF16209"/>
    </source>
</evidence>
<feature type="compositionally biased region" description="Polar residues" evidence="9">
    <location>
        <begin position="1178"/>
        <end position="1189"/>
    </location>
</feature>